<dbReference type="SUPFAM" id="SSF51735">
    <property type="entry name" value="NAD(P)-binding Rossmann-fold domains"/>
    <property type="match status" value="1"/>
</dbReference>
<reference evidence="4 5" key="1">
    <citation type="submission" date="2025-04" db="UniProtKB">
        <authorList>
            <consortium name="RefSeq"/>
        </authorList>
    </citation>
    <scope>IDENTIFICATION</scope>
</reference>
<dbReference type="PRINTS" id="PR00080">
    <property type="entry name" value="SDRFAMILY"/>
</dbReference>
<organism evidence="3 5">
    <name type="scientific">Bicyclus anynana</name>
    <name type="common">Squinting bush brown butterfly</name>
    <dbReference type="NCBI Taxonomy" id="110368"/>
    <lineage>
        <taxon>Eukaryota</taxon>
        <taxon>Metazoa</taxon>
        <taxon>Ecdysozoa</taxon>
        <taxon>Arthropoda</taxon>
        <taxon>Hexapoda</taxon>
        <taxon>Insecta</taxon>
        <taxon>Pterygota</taxon>
        <taxon>Neoptera</taxon>
        <taxon>Endopterygota</taxon>
        <taxon>Lepidoptera</taxon>
        <taxon>Glossata</taxon>
        <taxon>Ditrysia</taxon>
        <taxon>Papilionoidea</taxon>
        <taxon>Nymphalidae</taxon>
        <taxon>Satyrinae</taxon>
        <taxon>Satyrini</taxon>
        <taxon>Mycalesina</taxon>
        <taxon>Bicyclus</taxon>
    </lineage>
</organism>
<gene>
    <name evidence="4 5 6" type="primary">LOC112052933</name>
</gene>
<protein>
    <submittedName>
        <fullName evidence="4 5">Retinol dehydrogenase 11-like</fullName>
    </submittedName>
</protein>
<dbReference type="KEGG" id="bany:112052933"/>
<name>A0A6J1NS35_BICAN</name>
<evidence type="ECO:0000313" key="5">
    <source>
        <dbReference type="RefSeq" id="XP_023947952.1"/>
    </source>
</evidence>
<dbReference type="Gene3D" id="3.40.50.720">
    <property type="entry name" value="NAD(P)-binding Rossmann-like Domain"/>
    <property type="match status" value="1"/>
</dbReference>
<dbReference type="GO" id="GO:0016491">
    <property type="term" value="F:oxidoreductase activity"/>
    <property type="evidence" value="ECO:0007669"/>
    <property type="project" value="UniProtKB-KW"/>
</dbReference>
<dbReference type="RefSeq" id="XP_023947953.1">
    <property type="nucleotide sequence ID" value="XM_024092185.1"/>
</dbReference>
<dbReference type="AlphaFoldDB" id="A0A6J1NS35"/>
<dbReference type="CDD" id="cd05327">
    <property type="entry name" value="retinol-DH_like_SDR_c_like"/>
    <property type="match status" value="1"/>
</dbReference>
<dbReference type="PANTHER" id="PTHR43157">
    <property type="entry name" value="PHOSPHATIDYLINOSITOL-GLYCAN BIOSYNTHESIS CLASS F PROTEIN-RELATED"/>
    <property type="match status" value="1"/>
</dbReference>
<evidence type="ECO:0000313" key="6">
    <source>
        <dbReference type="RefSeq" id="XP_023947953.1"/>
    </source>
</evidence>
<dbReference type="InterPro" id="IPR002347">
    <property type="entry name" value="SDR_fam"/>
</dbReference>
<dbReference type="GeneID" id="112052933"/>
<accession>A0A6J1NS35</accession>
<sequence>MDYVSGWCKSKRTLDGYTVVITGGNTGIGKETAIDLFKRGARVILACRDITKTEKAKEDILKEMNAEHKGSVAVEKLDLSSLKSVRECALRILANEPKINILINNAGVMMTPKNTTQDGFEIHIGTNHFGHALFTLLLLPRILETAESTPARIVTVASFAHIFSNFDFNDVNIENSFYLPAKAYSRSKAANILFSRALHLKLREHNIQNVNTYSLHPGTVGTELGRDFDKTIFFGTTWLFNNVIRWFIRSPRSGAQTTIYCAIDEACDNESGLYYDNCAVSRTYWQCRNDAAALKLWNLTLEKLELQDPFATKN</sequence>
<keyword evidence="1" id="KW-0560">Oxidoreductase</keyword>
<comment type="similarity">
    <text evidence="2">Belongs to the short-chain dehydrogenases/reductases (SDR) family.</text>
</comment>
<dbReference type="OrthoDB" id="191139at2759"/>
<keyword evidence="3" id="KW-1185">Reference proteome</keyword>
<dbReference type="Pfam" id="PF00106">
    <property type="entry name" value="adh_short"/>
    <property type="match status" value="1"/>
</dbReference>
<evidence type="ECO:0000313" key="3">
    <source>
        <dbReference type="Proteomes" id="UP001652582"/>
    </source>
</evidence>
<dbReference type="Proteomes" id="UP001652582">
    <property type="component" value="Chromosome 4"/>
</dbReference>
<dbReference type="InterPro" id="IPR036291">
    <property type="entry name" value="NAD(P)-bd_dom_sf"/>
</dbReference>
<dbReference type="RefSeq" id="XP_023947949.1">
    <property type="nucleotide sequence ID" value="XM_024092181.1"/>
</dbReference>
<evidence type="ECO:0000313" key="4">
    <source>
        <dbReference type="RefSeq" id="XP_023947949.1"/>
    </source>
</evidence>
<dbReference type="PRINTS" id="PR00081">
    <property type="entry name" value="GDHRDH"/>
</dbReference>
<evidence type="ECO:0000256" key="1">
    <source>
        <dbReference type="ARBA" id="ARBA00023002"/>
    </source>
</evidence>
<dbReference type="RefSeq" id="XP_023947952.1">
    <property type="nucleotide sequence ID" value="XM_024092184.1"/>
</dbReference>
<evidence type="ECO:0000256" key="2">
    <source>
        <dbReference type="RuleBase" id="RU000363"/>
    </source>
</evidence>
<proteinExistence type="inferred from homology"/>
<dbReference type="PANTHER" id="PTHR43157:SF73">
    <property type="entry name" value="WW DOMAIN-CONTAINING OXIDOREDUCTASE-LIKE PROTEIN"/>
    <property type="match status" value="1"/>
</dbReference>